<comment type="caution">
    <text evidence="2">The sequence shown here is derived from an EMBL/GenBank/DDBJ whole genome shotgun (WGS) entry which is preliminary data.</text>
</comment>
<keyword evidence="3" id="KW-1185">Reference proteome</keyword>
<feature type="compositionally biased region" description="Polar residues" evidence="1">
    <location>
        <begin position="61"/>
        <end position="72"/>
    </location>
</feature>
<dbReference type="EMBL" id="JAWWNJ010000006">
    <property type="protein sequence ID" value="KAK7054153.1"/>
    <property type="molecule type" value="Genomic_DNA"/>
</dbReference>
<name>A0AAW0DNR7_9AGAR</name>
<sequence>MDIHIILNPDAVGTPSSKSNAQSKKKQTSKAKLTRGRGTPTSARTSPGSAAVSQRRSSQRGTPKSATPSGSAEKSYDVDATPTSTPIRQRSSSARQQSRSSPLVRQSRPKKRGLEVGLGFEYDASTSAPKQKGRERSAVSTRSVESPESGHSSATAGDESNASASSRARLLLSRAKEHVQFEAIALGRSRSMMDVVMDLKGETEDGEGAVVMVVDQDRKASYPDASSYLQNDYALTNNEGLATYWATQAAIWVPHFNSSPSGSNLSPNRKKLAFPTSMERSTVGWDY</sequence>
<organism evidence="2 3">
    <name type="scientific">Favolaschia claudopus</name>
    <dbReference type="NCBI Taxonomy" id="2862362"/>
    <lineage>
        <taxon>Eukaryota</taxon>
        <taxon>Fungi</taxon>
        <taxon>Dikarya</taxon>
        <taxon>Basidiomycota</taxon>
        <taxon>Agaricomycotina</taxon>
        <taxon>Agaricomycetes</taxon>
        <taxon>Agaricomycetidae</taxon>
        <taxon>Agaricales</taxon>
        <taxon>Marasmiineae</taxon>
        <taxon>Mycenaceae</taxon>
        <taxon>Favolaschia</taxon>
    </lineage>
</organism>
<feature type="compositionally biased region" description="Low complexity" evidence="1">
    <location>
        <begin position="88"/>
        <end position="101"/>
    </location>
</feature>
<dbReference type="Proteomes" id="UP001362999">
    <property type="component" value="Unassembled WGS sequence"/>
</dbReference>
<accession>A0AAW0DNR7</accession>
<evidence type="ECO:0000313" key="2">
    <source>
        <dbReference type="EMBL" id="KAK7054153.1"/>
    </source>
</evidence>
<dbReference type="AlphaFoldDB" id="A0AAW0DNR7"/>
<feature type="compositionally biased region" description="Basic residues" evidence="1">
    <location>
        <begin position="23"/>
        <end position="35"/>
    </location>
</feature>
<feature type="region of interest" description="Disordered" evidence="1">
    <location>
        <begin position="1"/>
        <end position="163"/>
    </location>
</feature>
<protein>
    <submittedName>
        <fullName evidence="2">Uncharacterized protein</fullName>
    </submittedName>
</protein>
<feature type="compositionally biased region" description="Polar residues" evidence="1">
    <location>
        <begin position="39"/>
        <end position="52"/>
    </location>
</feature>
<evidence type="ECO:0000256" key="1">
    <source>
        <dbReference type="SAM" id="MobiDB-lite"/>
    </source>
</evidence>
<proteinExistence type="predicted"/>
<feature type="compositionally biased region" description="Polar residues" evidence="1">
    <location>
        <begin position="138"/>
        <end position="161"/>
    </location>
</feature>
<evidence type="ECO:0000313" key="3">
    <source>
        <dbReference type="Proteomes" id="UP001362999"/>
    </source>
</evidence>
<gene>
    <name evidence="2" type="ORF">R3P38DRAFT_3171711</name>
</gene>
<reference evidence="2 3" key="1">
    <citation type="journal article" date="2024" name="J Genomics">
        <title>Draft genome sequencing and assembly of Favolaschia claudopus CIRM-BRFM 2984 isolated from oak limbs.</title>
        <authorList>
            <person name="Navarro D."/>
            <person name="Drula E."/>
            <person name="Chaduli D."/>
            <person name="Cazenave R."/>
            <person name="Ahrendt S."/>
            <person name="Wang J."/>
            <person name="Lipzen A."/>
            <person name="Daum C."/>
            <person name="Barry K."/>
            <person name="Grigoriev I.V."/>
            <person name="Favel A."/>
            <person name="Rosso M.N."/>
            <person name="Martin F."/>
        </authorList>
    </citation>
    <scope>NUCLEOTIDE SEQUENCE [LARGE SCALE GENOMIC DNA]</scope>
    <source>
        <strain evidence="2 3">CIRM-BRFM 2984</strain>
    </source>
</reference>